<organism evidence="6 7">
    <name type="scientific">Paludisphaera borealis</name>
    <dbReference type="NCBI Taxonomy" id="1387353"/>
    <lineage>
        <taxon>Bacteria</taxon>
        <taxon>Pseudomonadati</taxon>
        <taxon>Planctomycetota</taxon>
        <taxon>Planctomycetia</taxon>
        <taxon>Isosphaerales</taxon>
        <taxon>Isosphaeraceae</taxon>
        <taxon>Paludisphaera</taxon>
    </lineage>
</organism>
<dbReference type="EMBL" id="CP019082">
    <property type="protein sequence ID" value="APW60702.1"/>
    <property type="molecule type" value="Genomic_DNA"/>
</dbReference>
<dbReference type="KEGG" id="pbor:BSF38_02190"/>
<dbReference type="InterPro" id="IPR017853">
    <property type="entry name" value="GH"/>
</dbReference>
<dbReference type="GO" id="GO:0004553">
    <property type="term" value="F:hydrolase activity, hydrolyzing O-glycosyl compounds"/>
    <property type="evidence" value="ECO:0007669"/>
    <property type="project" value="InterPro"/>
</dbReference>
<keyword evidence="2 3" id="KW-0326">Glycosidase</keyword>
<dbReference type="STRING" id="1387353.BSF38_02190"/>
<protein>
    <submittedName>
        <fullName evidence="6">Retaining beta-glycosidase</fullName>
    </submittedName>
</protein>
<evidence type="ECO:0000313" key="7">
    <source>
        <dbReference type="Proteomes" id="UP000186309"/>
    </source>
</evidence>
<dbReference type="Proteomes" id="UP000186309">
    <property type="component" value="Chromosome"/>
</dbReference>
<name>A0A1U7CP37_9BACT</name>
<dbReference type="Pfam" id="PF00150">
    <property type="entry name" value="Cellulase"/>
    <property type="match status" value="1"/>
</dbReference>
<feature type="signal peptide" evidence="4">
    <location>
        <begin position="1"/>
        <end position="23"/>
    </location>
</feature>
<dbReference type="InterPro" id="IPR001547">
    <property type="entry name" value="Glyco_hydro_5"/>
</dbReference>
<dbReference type="Gene3D" id="3.20.20.80">
    <property type="entry name" value="Glycosidases"/>
    <property type="match status" value="1"/>
</dbReference>
<sequence length="379" mass="42816">MRPDVRGFVILAALLCFQPLVLADPPPPPVGLDWITPSQDKTHFVLGKTNQRIVMWGVNYDHDDAGRLLEDYWADEWPAVVEDFREIKALGANVVRIHLQIGRFLKAADQPDEANLARLAKLVKLAEETGLYLDVTGLACYHKRDVPKWYDALAESDRWDAQCRFWKAVAKVCKESPAVFCYDLMNEPILGGGDGKTDWLPGEGFGGKHFVQRLTIDAHGRSDREIAKAWVDRLTTAVRSVDDRHMITVGVIPWAQVFKGAKPLFYSPEVGGPLDFVSVHFYPKKDQLDADLTALRVYEVGKPLVIEEIFPLSAGFEQTETFLERSKEHVDGWISFYWGKTIDEYDKKNDIPAALTSAWLKRFRALSPYSPAAGKKQDK</sequence>
<dbReference type="SUPFAM" id="SSF51445">
    <property type="entry name" value="(Trans)glycosidases"/>
    <property type="match status" value="1"/>
</dbReference>
<proteinExistence type="inferred from homology"/>
<evidence type="ECO:0000256" key="3">
    <source>
        <dbReference type="RuleBase" id="RU361153"/>
    </source>
</evidence>
<evidence type="ECO:0000259" key="5">
    <source>
        <dbReference type="Pfam" id="PF00150"/>
    </source>
</evidence>
<dbReference type="AlphaFoldDB" id="A0A1U7CP37"/>
<feature type="chain" id="PRO_5010568985" evidence="4">
    <location>
        <begin position="24"/>
        <end position="379"/>
    </location>
</feature>
<evidence type="ECO:0000313" key="6">
    <source>
        <dbReference type="EMBL" id="APW60702.1"/>
    </source>
</evidence>
<accession>A0A1U7CP37</accession>
<keyword evidence="1 3" id="KW-0378">Hydrolase</keyword>
<feature type="domain" description="Glycoside hydrolase family 5" evidence="5">
    <location>
        <begin position="82"/>
        <end position="286"/>
    </location>
</feature>
<evidence type="ECO:0000256" key="2">
    <source>
        <dbReference type="ARBA" id="ARBA00023295"/>
    </source>
</evidence>
<dbReference type="OrthoDB" id="240436at2"/>
<evidence type="ECO:0000256" key="1">
    <source>
        <dbReference type="ARBA" id="ARBA00022801"/>
    </source>
</evidence>
<comment type="similarity">
    <text evidence="3">Belongs to the glycosyl hydrolase 5 (cellulase A) family.</text>
</comment>
<gene>
    <name evidence="6" type="ORF">BSF38_02190</name>
</gene>
<dbReference type="RefSeq" id="WP_076345516.1">
    <property type="nucleotide sequence ID" value="NZ_CP019082.1"/>
</dbReference>
<dbReference type="GO" id="GO:0000272">
    <property type="term" value="P:polysaccharide catabolic process"/>
    <property type="evidence" value="ECO:0007669"/>
    <property type="project" value="InterPro"/>
</dbReference>
<evidence type="ECO:0000256" key="4">
    <source>
        <dbReference type="SAM" id="SignalP"/>
    </source>
</evidence>
<keyword evidence="4" id="KW-0732">Signal</keyword>
<keyword evidence="7" id="KW-1185">Reference proteome</keyword>
<reference evidence="7" key="1">
    <citation type="submission" date="2016-12" db="EMBL/GenBank/DDBJ databases">
        <title>Comparative genomics of four Isosphaeraceae planctomycetes: a common pool of plasmids and glycoside hydrolase genes.</title>
        <authorList>
            <person name="Ivanova A."/>
        </authorList>
    </citation>
    <scope>NUCLEOTIDE SEQUENCE [LARGE SCALE GENOMIC DNA]</scope>
    <source>
        <strain evidence="7">PX4</strain>
    </source>
</reference>